<dbReference type="Gene3D" id="2.40.50.140">
    <property type="entry name" value="Nucleic acid-binding proteins"/>
    <property type="match status" value="1"/>
</dbReference>
<evidence type="ECO:0000256" key="3">
    <source>
        <dbReference type="RuleBase" id="RU000524"/>
    </source>
</evidence>
<dbReference type="GO" id="GO:0009295">
    <property type="term" value="C:nucleoid"/>
    <property type="evidence" value="ECO:0007669"/>
    <property type="project" value="TreeGrafter"/>
</dbReference>
<proteinExistence type="inferred from homology"/>
<feature type="compositionally biased region" description="Gly residues" evidence="4">
    <location>
        <begin position="115"/>
        <end position="130"/>
    </location>
</feature>
<keyword evidence="6" id="KW-1185">Reference proteome</keyword>
<keyword evidence="2" id="KW-0233">DNA recombination</keyword>
<dbReference type="AlphaFoldDB" id="A0A660LFB7"/>
<evidence type="ECO:0000256" key="2">
    <source>
        <dbReference type="HAMAP-Rule" id="MF_00984"/>
    </source>
</evidence>
<dbReference type="NCBIfam" id="TIGR00621">
    <property type="entry name" value="ssb"/>
    <property type="match status" value="1"/>
</dbReference>
<dbReference type="Pfam" id="PF00436">
    <property type="entry name" value="SSB"/>
    <property type="match status" value="1"/>
</dbReference>
<dbReference type="CDD" id="cd04496">
    <property type="entry name" value="SSB_OBF"/>
    <property type="match status" value="1"/>
</dbReference>
<keyword evidence="2" id="KW-0234">DNA repair</keyword>
<evidence type="ECO:0000313" key="6">
    <source>
        <dbReference type="Proteomes" id="UP000278962"/>
    </source>
</evidence>
<dbReference type="GO" id="GO:0006281">
    <property type="term" value="P:DNA repair"/>
    <property type="evidence" value="ECO:0007669"/>
    <property type="project" value="UniProtKB-UniRule"/>
</dbReference>
<keyword evidence="2" id="KW-0227">DNA damage</keyword>
<dbReference type="Proteomes" id="UP000278962">
    <property type="component" value="Unassembled WGS sequence"/>
</dbReference>
<dbReference type="RefSeq" id="WP_121250185.1">
    <property type="nucleotide sequence ID" value="NZ_RBIL01000001.1"/>
</dbReference>
<dbReference type="HAMAP" id="MF_00984">
    <property type="entry name" value="SSB"/>
    <property type="match status" value="1"/>
</dbReference>
<keyword evidence="1 2" id="KW-0238">DNA-binding</keyword>
<organism evidence="5 6">
    <name type="scientific">Solirubrobacter pauli</name>
    <dbReference type="NCBI Taxonomy" id="166793"/>
    <lineage>
        <taxon>Bacteria</taxon>
        <taxon>Bacillati</taxon>
        <taxon>Actinomycetota</taxon>
        <taxon>Thermoleophilia</taxon>
        <taxon>Solirubrobacterales</taxon>
        <taxon>Solirubrobacteraceae</taxon>
        <taxon>Solirubrobacter</taxon>
    </lineage>
</organism>
<dbReference type="EMBL" id="RBIL01000001">
    <property type="protein sequence ID" value="RKQ92493.1"/>
    <property type="molecule type" value="Genomic_DNA"/>
</dbReference>
<dbReference type="GO" id="GO:0006310">
    <property type="term" value="P:DNA recombination"/>
    <property type="evidence" value="ECO:0007669"/>
    <property type="project" value="UniProtKB-UniRule"/>
</dbReference>
<dbReference type="InterPro" id="IPR012340">
    <property type="entry name" value="NA-bd_OB-fold"/>
</dbReference>
<dbReference type="InterPro" id="IPR000424">
    <property type="entry name" value="Primosome_PriB/ssb"/>
</dbReference>
<comment type="caution">
    <text evidence="2">Lacks conserved residue(s) required for the propagation of feature annotation.</text>
</comment>
<comment type="caution">
    <text evidence="5">The sequence shown here is derived from an EMBL/GenBank/DDBJ whole genome shotgun (WGS) entry which is preliminary data.</text>
</comment>
<comment type="subunit">
    <text evidence="2">Homotetramer.</text>
</comment>
<dbReference type="InterPro" id="IPR011344">
    <property type="entry name" value="ssDNA-bd"/>
</dbReference>
<reference evidence="5 6" key="1">
    <citation type="submission" date="2018-10" db="EMBL/GenBank/DDBJ databases">
        <title>Genomic Encyclopedia of Archaeal and Bacterial Type Strains, Phase II (KMG-II): from individual species to whole genera.</title>
        <authorList>
            <person name="Goeker M."/>
        </authorList>
    </citation>
    <scope>NUCLEOTIDE SEQUENCE [LARGE SCALE GENOMIC DNA]</scope>
    <source>
        <strain evidence="5 6">DSM 14954</strain>
    </source>
</reference>
<dbReference type="GO" id="GO:0003697">
    <property type="term" value="F:single-stranded DNA binding"/>
    <property type="evidence" value="ECO:0007669"/>
    <property type="project" value="UniProtKB-UniRule"/>
</dbReference>
<accession>A0A660LFB7</accession>
<evidence type="ECO:0000256" key="4">
    <source>
        <dbReference type="SAM" id="MobiDB-lite"/>
    </source>
</evidence>
<dbReference type="PROSITE" id="PS50935">
    <property type="entry name" value="SSB"/>
    <property type="match status" value="1"/>
</dbReference>
<dbReference type="GO" id="GO:0006260">
    <property type="term" value="P:DNA replication"/>
    <property type="evidence" value="ECO:0007669"/>
    <property type="project" value="UniProtKB-UniRule"/>
</dbReference>
<dbReference type="OrthoDB" id="9809878at2"/>
<keyword evidence="2" id="KW-0235">DNA replication</keyword>
<name>A0A660LFB7_9ACTN</name>
<sequence>MAASNINRVVLTGNLTRDPELRSLPSGMSVCSLRIASNSRRKENGEWVDKPNYFSVTVWGAQGENAARFLAKGRPVALDGRLEWREWQDQNGNKREAIEIVADSVQFLGGREDGQGGGGGGYSAGAGAGNGFTPHSDVPADTSDFSPAPVGGRNSAPADDDIPF</sequence>
<dbReference type="PANTHER" id="PTHR10302:SF27">
    <property type="entry name" value="SINGLE-STRANDED DNA-BINDING PROTEIN"/>
    <property type="match status" value="1"/>
</dbReference>
<dbReference type="SUPFAM" id="SSF50249">
    <property type="entry name" value="Nucleic acid-binding proteins"/>
    <property type="match status" value="1"/>
</dbReference>
<feature type="region of interest" description="Disordered" evidence="4">
    <location>
        <begin position="109"/>
        <end position="164"/>
    </location>
</feature>
<gene>
    <name evidence="5" type="ORF">C8N24_2342</name>
</gene>
<evidence type="ECO:0000313" key="5">
    <source>
        <dbReference type="EMBL" id="RKQ92493.1"/>
    </source>
</evidence>
<comment type="function">
    <text evidence="2">Plays an important role in DNA replication, recombination and repair. Binds to ssDNA and to an array of partner proteins to recruit them to their sites of action during DNA metabolism.</text>
</comment>
<protein>
    <recommendedName>
        <fullName evidence="2 3">Single-stranded DNA-binding protein</fullName>
        <shortName evidence="2">SSB</shortName>
    </recommendedName>
</protein>
<dbReference type="PANTHER" id="PTHR10302">
    <property type="entry name" value="SINGLE-STRANDED DNA-BINDING PROTEIN"/>
    <property type="match status" value="1"/>
</dbReference>
<evidence type="ECO:0000256" key="1">
    <source>
        <dbReference type="ARBA" id="ARBA00023125"/>
    </source>
</evidence>
<feature type="short sequence motif" description="Important for interaction with partner proteins" evidence="2">
    <location>
        <begin position="159"/>
        <end position="164"/>
    </location>
</feature>